<evidence type="ECO:0000256" key="2">
    <source>
        <dbReference type="ARBA" id="ARBA00022670"/>
    </source>
</evidence>
<protein>
    <submittedName>
        <fullName evidence="5">Type 1 glutamine amidotransferase-like domain-containing protein</fullName>
    </submittedName>
</protein>
<dbReference type="InterPro" id="IPR005320">
    <property type="entry name" value="Peptidase_S51"/>
</dbReference>
<organism evidence="5 6">
    <name type="scientific">Glutamicibacter bergerei</name>
    <dbReference type="NCBI Taxonomy" id="256702"/>
    <lineage>
        <taxon>Bacteria</taxon>
        <taxon>Bacillati</taxon>
        <taxon>Actinomycetota</taxon>
        <taxon>Actinomycetes</taxon>
        <taxon>Micrococcales</taxon>
        <taxon>Micrococcaceae</taxon>
        <taxon>Glutamicibacter</taxon>
    </lineage>
</organism>
<dbReference type="SUPFAM" id="SSF52317">
    <property type="entry name" value="Class I glutamine amidotransferase-like"/>
    <property type="match status" value="1"/>
</dbReference>
<evidence type="ECO:0000313" key="5">
    <source>
        <dbReference type="EMBL" id="MFC4716277.1"/>
    </source>
</evidence>
<comment type="similarity">
    <text evidence="1">Belongs to the peptidase S51 family.</text>
</comment>
<proteinExistence type="inferred from homology"/>
<reference evidence="6" key="1">
    <citation type="journal article" date="2019" name="Int. J. Syst. Evol. Microbiol.">
        <title>The Global Catalogue of Microorganisms (GCM) 10K type strain sequencing project: providing services to taxonomists for standard genome sequencing and annotation.</title>
        <authorList>
            <consortium name="The Broad Institute Genomics Platform"/>
            <consortium name="The Broad Institute Genome Sequencing Center for Infectious Disease"/>
            <person name="Wu L."/>
            <person name="Ma J."/>
        </authorList>
    </citation>
    <scope>NUCLEOTIDE SEQUENCE [LARGE SCALE GENOMIC DNA]</scope>
    <source>
        <strain evidence="6">CGMCC 1.12849</strain>
    </source>
</reference>
<dbReference type="Pfam" id="PF03575">
    <property type="entry name" value="Peptidase_S51"/>
    <property type="match status" value="1"/>
</dbReference>
<name>A0ABV9MK07_9MICC</name>
<dbReference type="InterPro" id="IPR029062">
    <property type="entry name" value="Class_I_gatase-like"/>
</dbReference>
<keyword evidence="6" id="KW-1185">Reference proteome</keyword>
<gene>
    <name evidence="5" type="ORF">ACFO7V_09010</name>
</gene>
<keyword evidence="2" id="KW-0645">Protease</keyword>
<dbReference type="EMBL" id="JBHSHE010000038">
    <property type="protein sequence ID" value="MFC4716277.1"/>
    <property type="molecule type" value="Genomic_DNA"/>
</dbReference>
<dbReference type="Gene3D" id="3.40.50.880">
    <property type="match status" value="1"/>
</dbReference>
<accession>A0ABV9MK07</accession>
<dbReference type="RefSeq" id="WP_346059936.1">
    <property type="nucleotide sequence ID" value="NZ_BAAAVQ010000068.1"/>
</dbReference>
<evidence type="ECO:0000256" key="1">
    <source>
        <dbReference type="ARBA" id="ARBA00006534"/>
    </source>
</evidence>
<keyword evidence="3" id="KW-0378">Hydrolase</keyword>
<comment type="caution">
    <text evidence="5">The sequence shown here is derived from an EMBL/GenBank/DDBJ whole genome shotgun (WGS) entry which is preliminary data.</text>
</comment>
<evidence type="ECO:0000313" key="6">
    <source>
        <dbReference type="Proteomes" id="UP001595884"/>
    </source>
</evidence>
<evidence type="ECO:0000256" key="3">
    <source>
        <dbReference type="ARBA" id="ARBA00022801"/>
    </source>
</evidence>
<evidence type="ECO:0000256" key="4">
    <source>
        <dbReference type="ARBA" id="ARBA00022825"/>
    </source>
</evidence>
<keyword evidence="4" id="KW-0720">Serine protease</keyword>
<sequence>MSIFLVGGGVPDTPVYEPILDAFVQDVLENRTHEGEPILALALFDYEGSGQHFLPAYSTPIEEHIPCQIRPVYLRLGRPTDPASFENVDGIIVCGGPTPEYLASLRTCAETIRGAVNRGIPYMGFSAGAMIAPRNALIGGYFSDGIEICSEESSENLKEIAFADGLGLTPFTVEVHAAQAGTLGRAIATVERNLTEMTMAIDEDTAVVVESANPSNLKVLGAGHVWVVTRNAESINVELRTSN</sequence>
<dbReference type="Proteomes" id="UP001595884">
    <property type="component" value="Unassembled WGS sequence"/>
</dbReference>